<evidence type="ECO:0000313" key="3">
    <source>
        <dbReference type="Proteomes" id="UP000531659"/>
    </source>
</evidence>
<dbReference type="EMBL" id="JABEYB010000014">
    <property type="protein sequence ID" value="NNU77639.1"/>
    <property type="molecule type" value="Genomic_DNA"/>
</dbReference>
<organism evidence="2 3">
    <name type="scientific">Clostridium estertheticum</name>
    <dbReference type="NCBI Taxonomy" id="238834"/>
    <lineage>
        <taxon>Bacteria</taxon>
        <taxon>Bacillati</taxon>
        <taxon>Bacillota</taxon>
        <taxon>Clostridia</taxon>
        <taxon>Eubacteriales</taxon>
        <taxon>Clostridiaceae</taxon>
        <taxon>Clostridium</taxon>
    </lineage>
</organism>
<sequence length="139" mass="15790">MITGIMISKDVFAFLEISGGFTVHGLHTLAAAWGLVFMSVHVGMHWQMLINMTTKITGNANKNIIVTIIKRLITLGIVVYGIKSFFDLDISSKLFMQTTFSYWNFDESTIGFFLSYLSIMGIYIVVTYYLLVLINKFHK</sequence>
<keyword evidence="1" id="KW-0812">Transmembrane</keyword>
<gene>
    <name evidence="2" type="ORF">HLQ16_17035</name>
</gene>
<comment type="caution">
    <text evidence="2">The sequence shown here is derived from an EMBL/GenBank/DDBJ whole genome shotgun (WGS) entry which is preliminary data.</text>
</comment>
<evidence type="ECO:0000313" key="2">
    <source>
        <dbReference type="EMBL" id="NNU77639.1"/>
    </source>
</evidence>
<proteinExistence type="predicted"/>
<accession>A0A7Y3WU22</accession>
<feature type="transmembrane region" description="Helical" evidence="1">
    <location>
        <begin position="64"/>
        <end position="86"/>
    </location>
</feature>
<name>A0A7Y3WU22_9CLOT</name>
<dbReference type="AlphaFoldDB" id="A0A7Y3WU22"/>
<feature type="transmembrane region" description="Helical" evidence="1">
    <location>
        <begin position="21"/>
        <end position="43"/>
    </location>
</feature>
<dbReference type="RefSeq" id="WP_171298274.1">
    <property type="nucleotide sequence ID" value="NZ_JABEYB010000014.1"/>
</dbReference>
<keyword evidence="1" id="KW-0472">Membrane</keyword>
<keyword evidence="1" id="KW-1133">Transmembrane helix</keyword>
<protein>
    <submittedName>
        <fullName evidence="2">DUF4405 domain-containing protein</fullName>
    </submittedName>
</protein>
<dbReference type="Proteomes" id="UP000531659">
    <property type="component" value="Unassembled WGS sequence"/>
</dbReference>
<evidence type="ECO:0000256" key="1">
    <source>
        <dbReference type="SAM" id="Phobius"/>
    </source>
</evidence>
<reference evidence="2 3" key="1">
    <citation type="submission" date="2020-05" db="EMBL/GenBank/DDBJ databases">
        <title>Complete genome of Clostridium estertheticum subspecies estertheticum, isolated from Vacuum packed lamb meat from New Zealand imported to Switzerland.</title>
        <authorList>
            <person name="Wambui J."/>
            <person name="Stevens M.J.A."/>
            <person name="Stephan R."/>
        </authorList>
    </citation>
    <scope>NUCLEOTIDE SEQUENCE [LARGE SCALE GENOMIC DNA]</scope>
    <source>
        <strain evidence="2 3">CEST001</strain>
    </source>
</reference>
<feature type="transmembrane region" description="Helical" evidence="1">
    <location>
        <begin position="110"/>
        <end position="134"/>
    </location>
</feature>